<evidence type="ECO:0000256" key="6">
    <source>
        <dbReference type="ARBA" id="ARBA00022448"/>
    </source>
</evidence>
<keyword evidence="8 16" id="KW-0812">Transmembrane</keyword>
<dbReference type="AlphaFoldDB" id="A0A972JN45"/>
<dbReference type="EMBL" id="JAAXYH010000007">
    <property type="protein sequence ID" value="NMH65796.1"/>
    <property type="molecule type" value="Genomic_DNA"/>
</dbReference>
<organism evidence="18 19">
    <name type="scientific">Shewanella salipaludis</name>
    <dbReference type="NCBI Taxonomy" id="2723052"/>
    <lineage>
        <taxon>Bacteria</taxon>
        <taxon>Pseudomonadati</taxon>
        <taxon>Pseudomonadota</taxon>
        <taxon>Gammaproteobacteria</taxon>
        <taxon>Alteromonadales</taxon>
        <taxon>Shewanellaceae</taxon>
        <taxon>Shewanella</taxon>
    </lineage>
</organism>
<evidence type="ECO:0000256" key="2">
    <source>
        <dbReference type="ARBA" id="ARBA00003002"/>
    </source>
</evidence>
<evidence type="ECO:0000313" key="18">
    <source>
        <dbReference type="EMBL" id="NMH65796.1"/>
    </source>
</evidence>
<evidence type="ECO:0000256" key="3">
    <source>
        <dbReference type="ARBA" id="ARBA00004162"/>
    </source>
</evidence>
<evidence type="ECO:0000256" key="8">
    <source>
        <dbReference type="ARBA" id="ARBA00022692"/>
    </source>
</evidence>
<dbReference type="RefSeq" id="WP_169564522.1">
    <property type="nucleotide sequence ID" value="NZ_JAAXYH010000007.1"/>
</dbReference>
<dbReference type="HAMAP" id="MF_00404">
    <property type="entry name" value="OadG"/>
    <property type="match status" value="1"/>
</dbReference>
<keyword evidence="14 16" id="KW-0739">Sodium transport</keyword>
<reference evidence="18" key="1">
    <citation type="submission" date="2020-04" db="EMBL/GenBank/DDBJ databases">
        <title>Description of Shewanella salipaludis sp. nov., isolated from a salt marsh.</title>
        <authorList>
            <person name="Park S."/>
            <person name="Yoon J.-H."/>
        </authorList>
    </citation>
    <scope>NUCLEOTIDE SEQUENCE</scope>
    <source>
        <strain evidence="18">SHSM-M6</strain>
    </source>
</reference>
<dbReference type="Pfam" id="PF04277">
    <property type="entry name" value="OAD_gamma"/>
    <property type="match status" value="1"/>
</dbReference>
<keyword evidence="11 16" id="KW-0915">Sodium</keyword>
<evidence type="ECO:0000256" key="9">
    <source>
        <dbReference type="ARBA" id="ARBA00022967"/>
    </source>
</evidence>
<keyword evidence="7 16" id="KW-1003">Cell membrane</keyword>
<comment type="subcellular location">
    <subcellularLocation>
        <location evidence="3 16 17">Cell membrane</location>
        <topology evidence="3 16 17">Single-pass membrane protein</topology>
    </subcellularLocation>
</comment>
<comment type="catalytic activity">
    <reaction evidence="15 16 17">
        <text>oxaloacetate + 2 Na(+)(in) + H(+) = pyruvate + 2 Na(+)(out) + CO2</text>
        <dbReference type="Rhea" id="RHEA:57724"/>
        <dbReference type="ChEBI" id="CHEBI:15361"/>
        <dbReference type="ChEBI" id="CHEBI:15378"/>
        <dbReference type="ChEBI" id="CHEBI:16452"/>
        <dbReference type="ChEBI" id="CHEBI:16526"/>
        <dbReference type="ChEBI" id="CHEBI:29101"/>
        <dbReference type="EC" id="7.2.4.2"/>
    </reaction>
</comment>
<evidence type="ECO:0000256" key="12">
    <source>
        <dbReference type="ARBA" id="ARBA00023065"/>
    </source>
</evidence>
<dbReference type="NCBIfam" id="TIGR01195">
    <property type="entry name" value="oadG_fam"/>
    <property type="match status" value="1"/>
</dbReference>
<dbReference type="Proteomes" id="UP000737113">
    <property type="component" value="Unassembled WGS sequence"/>
</dbReference>
<dbReference type="InterPro" id="IPR023424">
    <property type="entry name" value="OadG"/>
</dbReference>
<dbReference type="GO" id="GO:0008948">
    <property type="term" value="F:oxaloacetate decarboxylase activity"/>
    <property type="evidence" value="ECO:0007669"/>
    <property type="project" value="UniProtKB-UniRule"/>
</dbReference>
<protein>
    <recommendedName>
        <fullName evidence="16">Probable oxaloacetate decarboxylase gamma chain</fullName>
        <ecNumber evidence="16">7.2.4.2</ecNumber>
    </recommendedName>
</protein>
<comment type="similarity">
    <text evidence="4 16 17">Belongs to the OadG family.</text>
</comment>
<dbReference type="GO" id="GO:0015451">
    <property type="term" value="F:decarboxylation-driven active transmembrane transporter activity"/>
    <property type="evidence" value="ECO:0007669"/>
    <property type="project" value="UniProtKB-EC"/>
</dbReference>
<keyword evidence="19" id="KW-1185">Reference proteome</keyword>
<gene>
    <name evidence="16" type="primary">oadG</name>
    <name evidence="18" type="ORF">HC757_11565</name>
</gene>
<evidence type="ECO:0000256" key="15">
    <source>
        <dbReference type="ARBA" id="ARBA00048176"/>
    </source>
</evidence>
<sequence>MTSLTQQLVDALGIMVLGMGLVFLFLGILILGVELVARCLSRANEASTPSMSEQPMPALDSRLVAAISSAVHQYRASA</sequence>
<evidence type="ECO:0000256" key="11">
    <source>
        <dbReference type="ARBA" id="ARBA00023053"/>
    </source>
</evidence>
<keyword evidence="6 16" id="KW-0813">Transport</keyword>
<keyword evidence="10 16" id="KW-1133">Transmembrane helix</keyword>
<evidence type="ECO:0000256" key="4">
    <source>
        <dbReference type="ARBA" id="ARBA00005844"/>
    </source>
</evidence>
<dbReference type="GO" id="GO:0036376">
    <property type="term" value="P:sodium ion export across plasma membrane"/>
    <property type="evidence" value="ECO:0007669"/>
    <property type="project" value="InterPro"/>
</dbReference>
<dbReference type="EC" id="7.2.4.2" evidence="16"/>
<evidence type="ECO:0000313" key="19">
    <source>
        <dbReference type="Proteomes" id="UP000737113"/>
    </source>
</evidence>
<evidence type="ECO:0000256" key="5">
    <source>
        <dbReference type="ARBA" id="ARBA00011869"/>
    </source>
</evidence>
<keyword evidence="12 16" id="KW-0406">Ion transport</keyword>
<comment type="caution">
    <text evidence="18">The sequence shown here is derived from an EMBL/GenBank/DDBJ whole genome shotgun (WGS) entry which is preliminary data.</text>
</comment>
<keyword evidence="9 16" id="KW-1278">Translocase</keyword>
<evidence type="ECO:0000256" key="16">
    <source>
        <dbReference type="HAMAP-Rule" id="MF_00404"/>
    </source>
</evidence>
<dbReference type="InterPro" id="IPR005899">
    <property type="entry name" value="Na_pump_deCOase"/>
</dbReference>
<comment type="function">
    <text evidence="2 16 17">Catalyzes the decarboxylation of oxaloacetate coupled to Na(+) translocation.</text>
</comment>
<accession>A0A972JN45</accession>
<proteinExistence type="inferred from homology"/>
<evidence type="ECO:0000256" key="7">
    <source>
        <dbReference type="ARBA" id="ARBA00022475"/>
    </source>
</evidence>
<evidence type="ECO:0000256" key="13">
    <source>
        <dbReference type="ARBA" id="ARBA00023136"/>
    </source>
</evidence>
<evidence type="ECO:0000256" key="14">
    <source>
        <dbReference type="ARBA" id="ARBA00023201"/>
    </source>
</evidence>
<dbReference type="GO" id="GO:0015081">
    <property type="term" value="F:sodium ion transmembrane transporter activity"/>
    <property type="evidence" value="ECO:0007669"/>
    <property type="project" value="UniProtKB-UniRule"/>
</dbReference>
<dbReference type="GO" id="GO:0005886">
    <property type="term" value="C:plasma membrane"/>
    <property type="evidence" value="ECO:0007669"/>
    <property type="project" value="UniProtKB-SubCell"/>
</dbReference>
<comment type="subunit">
    <text evidence="5 16">Heterotrimer of an alpha, a beta and a gamma subunit.</text>
</comment>
<evidence type="ECO:0000256" key="1">
    <source>
        <dbReference type="ARBA" id="ARBA00001959"/>
    </source>
</evidence>
<comment type="cofactor">
    <cofactor evidence="1 16 17">
        <name>Na(+)</name>
        <dbReference type="ChEBI" id="CHEBI:29101"/>
    </cofactor>
</comment>
<evidence type="ECO:0000256" key="10">
    <source>
        <dbReference type="ARBA" id="ARBA00022989"/>
    </source>
</evidence>
<keyword evidence="13 16" id="KW-0472">Membrane</keyword>
<evidence type="ECO:0000256" key="17">
    <source>
        <dbReference type="RuleBase" id="RU004278"/>
    </source>
</evidence>
<name>A0A972JN45_9GAMM</name>
<feature type="transmembrane region" description="Helical" evidence="16 17">
    <location>
        <begin position="12"/>
        <end position="33"/>
    </location>
</feature>